<proteinExistence type="predicted"/>
<sequence length="72" mass="7774">MSHIGQYLWPWTIAMAVLGGLAIFGRERLGTGYHLGDLAALAFMVAATCMIVISQRGMPRPVEDERAPDATA</sequence>
<accession>A0A327M8T2</accession>
<organism evidence="2 3">
    <name type="scientific">Roseicella frigidaeris</name>
    <dbReference type="NCBI Taxonomy" id="2230885"/>
    <lineage>
        <taxon>Bacteria</taxon>
        <taxon>Pseudomonadati</taxon>
        <taxon>Pseudomonadota</taxon>
        <taxon>Alphaproteobacteria</taxon>
        <taxon>Acetobacterales</taxon>
        <taxon>Roseomonadaceae</taxon>
        <taxon>Roseicella</taxon>
    </lineage>
</organism>
<name>A0A327M8T2_9PROT</name>
<dbReference type="EMBL" id="QLIX01000007">
    <property type="protein sequence ID" value="RAI58766.1"/>
    <property type="molecule type" value="Genomic_DNA"/>
</dbReference>
<keyword evidence="1" id="KW-0472">Membrane</keyword>
<evidence type="ECO:0000313" key="2">
    <source>
        <dbReference type="EMBL" id="RAI58766.1"/>
    </source>
</evidence>
<keyword evidence="3" id="KW-1185">Reference proteome</keyword>
<keyword evidence="1" id="KW-1133">Transmembrane helix</keyword>
<protein>
    <submittedName>
        <fullName evidence="2">Uncharacterized protein</fullName>
    </submittedName>
</protein>
<feature type="transmembrane region" description="Helical" evidence="1">
    <location>
        <begin position="31"/>
        <end position="53"/>
    </location>
</feature>
<keyword evidence="1" id="KW-0812">Transmembrane</keyword>
<evidence type="ECO:0000313" key="3">
    <source>
        <dbReference type="Proteomes" id="UP000249065"/>
    </source>
</evidence>
<dbReference type="AlphaFoldDB" id="A0A327M8T2"/>
<evidence type="ECO:0000256" key="1">
    <source>
        <dbReference type="SAM" id="Phobius"/>
    </source>
</evidence>
<gene>
    <name evidence="2" type="ORF">DOO78_11840</name>
</gene>
<reference evidence="3" key="1">
    <citation type="submission" date="2018-06" db="EMBL/GenBank/DDBJ databases">
        <authorList>
            <person name="Khan S.A."/>
        </authorList>
    </citation>
    <scope>NUCLEOTIDE SEQUENCE [LARGE SCALE GENOMIC DNA]</scope>
    <source>
        <strain evidence="3">DB-1506</strain>
    </source>
</reference>
<feature type="transmembrane region" description="Helical" evidence="1">
    <location>
        <begin position="7"/>
        <end position="25"/>
    </location>
</feature>
<dbReference type="Proteomes" id="UP000249065">
    <property type="component" value="Unassembled WGS sequence"/>
</dbReference>
<comment type="caution">
    <text evidence="2">The sequence shown here is derived from an EMBL/GenBank/DDBJ whole genome shotgun (WGS) entry which is preliminary data.</text>
</comment>